<dbReference type="Proteomes" id="UP000193920">
    <property type="component" value="Unassembled WGS sequence"/>
</dbReference>
<comment type="caution">
    <text evidence="1">The sequence shown here is derived from an EMBL/GenBank/DDBJ whole genome shotgun (WGS) entry which is preliminary data.</text>
</comment>
<organism evidence="1 2">
    <name type="scientific">Neocallimastix californiae</name>
    <dbReference type="NCBI Taxonomy" id="1754190"/>
    <lineage>
        <taxon>Eukaryota</taxon>
        <taxon>Fungi</taxon>
        <taxon>Fungi incertae sedis</taxon>
        <taxon>Chytridiomycota</taxon>
        <taxon>Chytridiomycota incertae sedis</taxon>
        <taxon>Neocallimastigomycetes</taxon>
        <taxon>Neocallimastigales</taxon>
        <taxon>Neocallimastigaceae</taxon>
        <taxon>Neocallimastix</taxon>
    </lineage>
</organism>
<evidence type="ECO:0000313" key="2">
    <source>
        <dbReference type="Proteomes" id="UP000193920"/>
    </source>
</evidence>
<protein>
    <submittedName>
        <fullName evidence="1">Uncharacterized protein</fullName>
    </submittedName>
</protein>
<name>A0A1Y2AH48_9FUNG</name>
<sequence>MNYSKNYIKHFTDKSKALIKVSKNDFLDEEIHKNIKTLETAINDKISEIKQYKNPEEHFEDLDHFTELLINYDDLVSYAISQDKININSHSNNDINPIDIDETTERCIKYSQTKKLTDGLNSIVDENPDKFNSVKDTEKFGSYTSSSGGVSKSLDNVESYDEYSYRTFNNFLTAISEFDDYVTLDSIENNKDGSIDISNIYKGVGNFSDMYYEMSAVVDYLNEKNYLNDEQKSQINEAMNKLNKHLEGRKLK</sequence>
<proteinExistence type="predicted"/>
<keyword evidence="2" id="KW-1185">Reference proteome</keyword>
<evidence type="ECO:0000313" key="1">
    <source>
        <dbReference type="EMBL" id="ORY21836.1"/>
    </source>
</evidence>
<gene>
    <name evidence="1" type="ORF">LY90DRAFT_515885</name>
</gene>
<dbReference type="AlphaFoldDB" id="A0A1Y2AH48"/>
<dbReference type="EMBL" id="MCOG01000258">
    <property type="protein sequence ID" value="ORY21836.1"/>
    <property type="molecule type" value="Genomic_DNA"/>
</dbReference>
<reference evidence="1 2" key="1">
    <citation type="submission" date="2016-08" db="EMBL/GenBank/DDBJ databases">
        <title>A Parts List for Fungal Cellulosomes Revealed by Comparative Genomics.</title>
        <authorList>
            <consortium name="DOE Joint Genome Institute"/>
            <person name="Haitjema C.H."/>
            <person name="Gilmore S.P."/>
            <person name="Henske J.K."/>
            <person name="Solomon K.V."/>
            <person name="De Groot R."/>
            <person name="Kuo A."/>
            <person name="Mondo S.J."/>
            <person name="Salamov A.A."/>
            <person name="Labutti K."/>
            <person name="Zhao Z."/>
            <person name="Chiniquy J."/>
            <person name="Barry K."/>
            <person name="Brewer H.M."/>
            <person name="Purvine S.O."/>
            <person name="Wright A.T."/>
            <person name="Boxma B."/>
            <person name="Van Alen T."/>
            <person name="Hackstein J.H."/>
            <person name="Baker S.E."/>
            <person name="Grigoriev I.V."/>
            <person name="O'Malley M.A."/>
        </authorList>
    </citation>
    <scope>NUCLEOTIDE SEQUENCE [LARGE SCALE GENOMIC DNA]</scope>
    <source>
        <strain evidence="1 2">G1</strain>
    </source>
</reference>
<dbReference type="OrthoDB" id="10690803at2759"/>
<accession>A0A1Y2AH48</accession>